<keyword evidence="1" id="KW-0732">Signal</keyword>
<dbReference type="Proteomes" id="UP000182719">
    <property type="component" value="Unassembled WGS sequence"/>
</dbReference>
<protein>
    <submittedName>
        <fullName evidence="2">Uncharacterized protein</fullName>
    </submittedName>
</protein>
<sequence length="477" mass="52888">MRPHALLCLLLASPLLSPVARGAEVNGYVESRTQYTRSRVDGVLPTRGQPELQQLFEFNGQLRHEYRPGGVVSADLSLFLSMAGRYRSLNAEQREVGVRPTEEAAAQPIASINELFLQHEFAPAFNVLAGKKRLIWGAGLAYNPTDLLNPLKDPTDPTFQRAGAWMVRLEVPLEKYAFTLLASPAVTEQVSGLPRSILTYPSWDKRDDELHYLIAARAYALVLDADVNLMLFHSNLYRNAFEDKTQLGFSFSRYFFTDYELHVEALVGSGSPRLYAAPDCVASPEAALGCAERGADFLVPRRINEGRIRPQILAGTRYMFSDESMVSLEYLYQADGLKKAEAQDYLNGLSLLRSGEQFGLDPSGIGFGGADPGLPQKFSFEPITRHYAFLSFQKPKIRDDFTFSVVLVSSLQDLSGLVSPSLAWSAKEWLTLTLSAFVPYAGPSSLAAKRPGTGEAVSEFSLLPLKYRGLFQARIFY</sequence>
<evidence type="ECO:0000313" key="3">
    <source>
        <dbReference type="Proteomes" id="UP000182719"/>
    </source>
</evidence>
<organism evidence="2 3">
    <name type="scientific">Stigmatella aurantiaca</name>
    <dbReference type="NCBI Taxonomy" id="41"/>
    <lineage>
        <taxon>Bacteria</taxon>
        <taxon>Pseudomonadati</taxon>
        <taxon>Myxococcota</taxon>
        <taxon>Myxococcia</taxon>
        <taxon>Myxococcales</taxon>
        <taxon>Cystobacterineae</taxon>
        <taxon>Archangiaceae</taxon>
        <taxon>Stigmatella</taxon>
    </lineage>
</organism>
<gene>
    <name evidence="2" type="ORF">SAMN05444354_13629</name>
</gene>
<dbReference type="EMBL" id="FOAP01000036">
    <property type="protein sequence ID" value="SEN27733.1"/>
    <property type="molecule type" value="Genomic_DNA"/>
</dbReference>
<feature type="chain" id="PRO_5010282027" evidence="1">
    <location>
        <begin position="23"/>
        <end position="477"/>
    </location>
</feature>
<name>A0A1H8F789_STIAU</name>
<keyword evidence="3" id="KW-1185">Reference proteome</keyword>
<evidence type="ECO:0000313" key="2">
    <source>
        <dbReference type="EMBL" id="SEN27733.1"/>
    </source>
</evidence>
<dbReference type="RefSeq" id="WP_075011313.1">
    <property type="nucleotide sequence ID" value="NZ_FOAP01000036.1"/>
</dbReference>
<dbReference type="AlphaFoldDB" id="A0A1H8F789"/>
<feature type="signal peptide" evidence="1">
    <location>
        <begin position="1"/>
        <end position="22"/>
    </location>
</feature>
<accession>A0A1H8F789</accession>
<proteinExistence type="predicted"/>
<dbReference type="OrthoDB" id="5289878at2"/>
<evidence type="ECO:0000256" key="1">
    <source>
        <dbReference type="SAM" id="SignalP"/>
    </source>
</evidence>
<reference evidence="3" key="1">
    <citation type="submission" date="2016-10" db="EMBL/GenBank/DDBJ databases">
        <authorList>
            <person name="Varghese N."/>
            <person name="Submissions S."/>
        </authorList>
    </citation>
    <scope>NUCLEOTIDE SEQUENCE [LARGE SCALE GENOMIC DNA]</scope>
    <source>
        <strain evidence="3">DSM 17044</strain>
    </source>
</reference>